<dbReference type="InterPro" id="IPR003594">
    <property type="entry name" value="HATPase_dom"/>
</dbReference>
<evidence type="ECO:0000256" key="8">
    <source>
        <dbReference type="ARBA" id="ARBA00022692"/>
    </source>
</evidence>
<keyword evidence="12" id="KW-1133">Transmembrane helix</keyword>
<dbReference type="CDD" id="cd17546">
    <property type="entry name" value="REC_hyHK_CKI1_RcsC-like"/>
    <property type="match status" value="1"/>
</dbReference>
<evidence type="ECO:0000256" key="7">
    <source>
        <dbReference type="ARBA" id="ARBA00022679"/>
    </source>
</evidence>
<dbReference type="GO" id="GO:0005886">
    <property type="term" value="C:plasma membrane"/>
    <property type="evidence" value="ECO:0007669"/>
    <property type="project" value="UniProtKB-SubCell"/>
</dbReference>
<dbReference type="CDD" id="cd00082">
    <property type="entry name" value="HisKA"/>
    <property type="match status" value="1"/>
</dbReference>
<evidence type="ECO:0000313" key="20">
    <source>
        <dbReference type="Proteomes" id="UP000630923"/>
    </source>
</evidence>
<keyword evidence="5" id="KW-0997">Cell inner membrane</keyword>
<dbReference type="CDD" id="cd16922">
    <property type="entry name" value="HATPase_EvgS-ArcB-TorS-like"/>
    <property type="match status" value="1"/>
</dbReference>
<dbReference type="SMART" id="SM00387">
    <property type="entry name" value="HATPase_c"/>
    <property type="match status" value="1"/>
</dbReference>
<reference evidence="19" key="2">
    <citation type="submission" date="2020-09" db="EMBL/GenBank/DDBJ databases">
        <authorList>
            <person name="Sun Q."/>
            <person name="Kim S."/>
        </authorList>
    </citation>
    <scope>NUCLEOTIDE SEQUENCE</scope>
    <source>
        <strain evidence="19">KCTC 42590</strain>
    </source>
</reference>
<keyword evidence="7" id="KW-0808">Transferase</keyword>
<feature type="modified residue" description="4-aspartylphosphate" evidence="15">
    <location>
        <position position="590"/>
    </location>
</feature>
<keyword evidence="13" id="KW-0902">Two-component regulatory system</keyword>
<dbReference type="GO" id="GO:0000155">
    <property type="term" value="F:phosphorelay sensor kinase activity"/>
    <property type="evidence" value="ECO:0007669"/>
    <property type="project" value="InterPro"/>
</dbReference>
<gene>
    <name evidence="19" type="ORF">GCM10017044_02760</name>
</gene>
<dbReference type="SUPFAM" id="SSF47384">
    <property type="entry name" value="Homodimeric domain of signal transducing histidine kinase"/>
    <property type="match status" value="1"/>
</dbReference>
<dbReference type="GO" id="GO:0009927">
    <property type="term" value="F:histidine phosphotransfer kinase activity"/>
    <property type="evidence" value="ECO:0007669"/>
    <property type="project" value="TreeGrafter"/>
</dbReference>
<evidence type="ECO:0000259" key="16">
    <source>
        <dbReference type="PROSITE" id="PS50109"/>
    </source>
</evidence>
<dbReference type="InterPro" id="IPR036890">
    <property type="entry name" value="HATPase_C_sf"/>
</dbReference>
<dbReference type="Proteomes" id="UP000630923">
    <property type="component" value="Unassembled WGS sequence"/>
</dbReference>
<evidence type="ECO:0000256" key="14">
    <source>
        <dbReference type="ARBA" id="ARBA00023136"/>
    </source>
</evidence>
<dbReference type="InterPro" id="IPR005467">
    <property type="entry name" value="His_kinase_dom"/>
</dbReference>
<evidence type="ECO:0000256" key="11">
    <source>
        <dbReference type="ARBA" id="ARBA00022840"/>
    </source>
</evidence>
<evidence type="ECO:0000256" key="2">
    <source>
        <dbReference type="ARBA" id="ARBA00004429"/>
    </source>
</evidence>
<dbReference type="RefSeq" id="WP_191249772.1">
    <property type="nucleotide sequence ID" value="NZ_BNCI01000001.1"/>
</dbReference>
<accession>A0A919AM02</accession>
<keyword evidence="6 15" id="KW-0597">Phosphoprotein</keyword>
<name>A0A919AM02_9PROT</name>
<dbReference type="Gene3D" id="3.40.50.2300">
    <property type="match status" value="1"/>
</dbReference>
<dbReference type="InterPro" id="IPR001789">
    <property type="entry name" value="Sig_transdc_resp-reg_receiver"/>
</dbReference>
<dbReference type="Pfam" id="PF03924">
    <property type="entry name" value="CHASE"/>
    <property type="match status" value="1"/>
</dbReference>
<dbReference type="Gene3D" id="3.30.450.350">
    <property type="entry name" value="CHASE domain"/>
    <property type="match status" value="1"/>
</dbReference>
<dbReference type="InterPro" id="IPR036641">
    <property type="entry name" value="HPT_dom_sf"/>
</dbReference>
<comment type="subcellular location">
    <subcellularLocation>
        <location evidence="2">Cell inner membrane</location>
        <topology evidence="2">Multi-pass membrane protein</topology>
    </subcellularLocation>
</comment>
<evidence type="ECO:0000256" key="9">
    <source>
        <dbReference type="ARBA" id="ARBA00022741"/>
    </source>
</evidence>
<dbReference type="PROSITE" id="PS50110">
    <property type="entry name" value="RESPONSE_REGULATORY"/>
    <property type="match status" value="1"/>
</dbReference>
<dbReference type="Pfam" id="PF02518">
    <property type="entry name" value="HATPase_c"/>
    <property type="match status" value="1"/>
</dbReference>
<dbReference type="PROSITE" id="PS50839">
    <property type="entry name" value="CHASE"/>
    <property type="match status" value="1"/>
</dbReference>
<evidence type="ECO:0000256" key="15">
    <source>
        <dbReference type="PROSITE-ProRule" id="PRU00169"/>
    </source>
</evidence>
<dbReference type="FunFam" id="1.10.287.130:FF:000002">
    <property type="entry name" value="Two-component osmosensing histidine kinase"/>
    <property type="match status" value="1"/>
</dbReference>
<keyword evidence="8" id="KW-0812">Transmembrane</keyword>
<dbReference type="InterPro" id="IPR036097">
    <property type="entry name" value="HisK_dim/P_sf"/>
</dbReference>
<organism evidence="19 20">
    <name type="scientific">Kordiimonas sediminis</name>
    <dbReference type="NCBI Taxonomy" id="1735581"/>
    <lineage>
        <taxon>Bacteria</taxon>
        <taxon>Pseudomonadati</taxon>
        <taxon>Pseudomonadota</taxon>
        <taxon>Alphaproteobacteria</taxon>
        <taxon>Kordiimonadales</taxon>
        <taxon>Kordiimonadaceae</taxon>
        <taxon>Kordiimonas</taxon>
    </lineage>
</organism>
<dbReference type="SMART" id="SM01079">
    <property type="entry name" value="CHASE"/>
    <property type="match status" value="1"/>
</dbReference>
<comment type="caution">
    <text evidence="19">The sequence shown here is derived from an EMBL/GenBank/DDBJ whole genome shotgun (WGS) entry which is preliminary data.</text>
</comment>
<reference evidence="19" key="1">
    <citation type="journal article" date="2014" name="Int. J. Syst. Evol. Microbiol.">
        <title>Complete genome sequence of Corynebacterium casei LMG S-19264T (=DSM 44701T), isolated from a smear-ripened cheese.</title>
        <authorList>
            <consortium name="US DOE Joint Genome Institute (JGI-PGF)"/>
            <person name="Walter F."/>
            <person name="Albersmeier A."/>
            <person name="Kalinowski J."/>
            <person name="Ruckert C."/>
        </authorList>
    </citation>
    <scope>NUCLEOTIDE SEQUENCE</scope>
    <source>
        <strain evidence="19">KCTC 42590</strain>
    </source>
</reference>
<keyword evidence="20" id="KW-1185">Reference proteome</keyword>
<keyword evidence="4" id="KW-1003">Cell membrane</keyword>
<evidence type="ECO:0000259" key="18">
    <source>
        <dbReference type="PROSITE" id="PS50839"/>
    </source>
</evidence>
<evidence type="ECO:0000256" key="1">
    <source>
        <dbReference type="ARBA" id="ARBA00000085"/>
    </source>
</evidence>
<evidence type="ECO:0000313" key="19">
    <source>
        <dbReference type="EMBL" id="GHF12279.1"/>
    </source>
</evidence>
<dbReference type="SUPFAM" id="SSF47226">
    <property type="entry name" value="Histidine-containing phosphotransfer domain, HPT domain"/>
    <property type="match status" value="1"/>
</dbReference>
<dbReference type="InterPro" id="IPR006189">
    <property type="entry name" value="CHASE_dom"/>
</dbReference>
<evidence type="ECO:0000256" key="5">
    <source>
        <dbReference type="ARBA" id="ARBA00022519"/>
    </source>
</evidence>
<dbReference type="InterPro" id="IPR011006">
    <property type="entry name" value="CheY-like_superfamily"/>
</dbReference>
<feature type="domain" description="CHASE" evidence="18">
    <location>
        <begin position="85"/>
        <end position="165"/>
    </location>
</feature>
<dbReference type="Pfam" id="PF00512">
    <property type="entry name" value="HisKA"/>
    <property type="match status" value="1"/>
</dbReference>
<dbReference type="InterPro" id="IPR003661">
    <property type="entry name" value="HisK_dim/P_dom"/>
</dbReference>
<dbReference type="InterPro" id="IPR008207">
    <property type="entry name" value="Sig_transdc_His_kin_Hpt_dom"/>
</dbReference>
<dbReference type="PANTHER" id="PTHR43047:SF72">
    <property type="entry name" value="OSMOSENSING HISTIDINE PROTEIN KINASE SLN1"/>
    <property type="match status" value="1"/>
</dbReference>
<evidence type="ECO:0000256" key="13">
    <source>
        <dbReference type="ARBA" id="ARBA00023012"/>
    </source>
</evidence>
<dbReference type="SMART" id="SM00448">
    <property type="entry name" value="REC"/>
    <property type="match status" value="1"/>
</dbReference>
<dbReference type="GO" id="GO:0005524">
    <property type="term" value="F:ATP binding"/>
    <property type="evidence" value="ECO:0007669"/>
    <property type="project" value="UniProtKB-KW"/>
</dbReference>
<dbReference type="Pfam" id="PF00072">
    <property type="entry name" value="Response_reg"/>
    <property type="match status" value="1"/>
</dbReference>
<dbReference type="EMBL" id="BNCI01000001">
    <property type="protein sequence ID" value="GHF12279.1"/>
    <property type="molecule type" value="Genomic_DNA"/>
</dbReference>
<evidence type="ECO:0000256" key="3">
    <source>
        <dbReference type="ARBA" id="ARBA00012438"/>
    </source>
</evidence>
<proteinExistence type="predicted"/>
<feature type="domain" description="Response regulatory" evidence="17">
    <location>
        <begin position="539"/>
        <end position="660"/>
    </location>
</feature>
<dbReference type="PRINTS" id="PR00344">
    <property type="entry name" value="BCTRLSENSOR"/>
</dbReference>
<evidence type="ECO:0000256" key="6">
    <source>
        <dbReference type="ARBA" id="ARBA00022553"/>
    </source>
</evidence>
<dbReference type="InterPro" id="IPR042240">
    <property type="entry name" value="CHASE_sf"/>
</dbReference>
<keyword evidence="9" id="KW-0547">Nucleotide-binding</keyword>
<evidence type="ECO:0000256" key="12">
    <source>
        <dbReference type="ARBA" id="ARBA00022989"/>
    </source>
</evidence>
<dbReference type="EC" id="2.7.13.3" evidence="3"/>
<dbReference type="Gene3D" id="1.20.120.160">
    <property type="entry name" value="HPT domain"/>
    <property type="match status" value="1"/>
</dbReference>
<dbReference type="InterPro" id="IPR004358">
    <property type="entry name" value="Sig_transdc_His_kin-like_C"/>
</dbReference>
<sequence length="797" mass="87662">MAAFISSSIEKNNEADLRAETSDAVAAYRAQLEHAIATNLALTASLKSYIAVNPDITQERYATFAADLLSYRNHIRNIGAAKDLIITHMYPVEGNERAIGVAYKDIPDQYQAVQEALEANQIILAGPVNLVQGGNSIIARLPVYYAGTDKPWGVVSVVIDSDALFRDMTYDTDRWNIAIKGKDAKGAAGETVHGDMEAFTDARAVTSTMLLPYGSWQIAGVSREAPSTLWHRTGLFLAFLFVTMVTYMFVRNQERYTQNLQAEREHAQQANEAKSIFLSNMTHELRTPLTGVIGMLDLVTRTNLTSEQENILSTARHSATLLMNIINDILDISKLEAGKKTLDYSSESPIKVTQNVHEILSAFAQKHSVKLILDFDDCSLRDSQRLKLPVQAITQILMNLVNNAIKFSQNGTVRIRLSCTTLADTGDDISLQWQIIDTGIGIPSKDLDRIFDRFEQEDASTTKSIQGTGLGLAICKQLTDLIGGSLSVESVHGHGSVFILSAAFKPAAGEQAPTNDAPTINPAPRLRPAMDSKPLEGLTILFADDNQTNRFLVKTLLQHNGANYFEAENGQECIDVWRHNREHIDLILMDISMPVMNGITATQKIQAEATSLGEKAPPILALTANSLQSDIDSYLQNGLDGYIGKPINPEQMNETILAFLTKSNDNGSAPERQIPPYQADVSLLQEPVNAETLATLRQVVGTEFGTIIRSYKTYIEENTPKILTAGHEKDTVQLAECAHSFKSCSLQLGAEHLAELAVQIEQYANAGDLDKTIPILSEFEQEALRVQAYLREHFPTA</sequence>
<protein>
    <recommendedName>
        <fullName evidence="3">histidine kinase</fullName>
        <ecNumber evidence="3">2.7.13.3</ecNumber>
    </recommendedName>
</protein>
<dbReference type="Pfam" id="PF01627">
    <property type="entry name" value="Hpt"/>
    <property type="match status" value="1"/>
</dbReference>
<keyword evidence="14" id="KW-0472">Membrane</keyword>
<comment type="catalytic activity">
    <reaction evidence="1">
        <text>ATP + protein L-histidine = ADP + protein N-phospho-L-histidine.</text>
        <dbReference type="EC" id="2.7.13.3"/>
    </reaction>
</comment>
<evidence type="ECO:0000256" key="10">
    <source>
        <dbReference type="ARBA" id="ARBA00022777"/>
    </source>
</evidence>
<dbReference type="PROSITE" id="PS50109">
    <property type="entry name" value="HIS_KIN"/>
    <property type="match status" value="1"/>
</dbReference>
<dbReference type="AlphaFoldDB" id="A0A919AM02"/>
<evidence type="ECO:0000256" key="4">
    <source>
        <dbReference type="ARBA" id="ARBA00022475"/>
    </source>
</evidence>
<keyword evidence="10" id="KW-0418">Kinase</keyword>
<feature type="domain" description="Histidine kinase" evidence="16">
    <location>
        <begin position="280"/>
        <end position="506"/>
    </location>
</feature>
<evidence type="ECO:0000259" key="17">
    <source>
        <dbReference type="PROSITE" id="PS50110"/>
    </source>
</evidence>
<dbReference type="SUPFAM" id="SSF55874">
    <property type="entry name" value="ATPase domain of HSP90 chaperone/DNA topoisomerase II/histidine kinase"/>
    <property type="match status" value="1"/>
</dbReference>
<keyword evidence="11" id="KW-0067">ATP-binding</keyword>
<dbReference type="PANTHER" id="PTHR43047">
    <property type="entry name" value="TWO-COMPONENT HISTIDINE PROTEIN KINASE"/>
    <property type="match status" value="1"/>
</dbReference>
<dbReference type="SMART" id="SM00388">
    <property type="entry name" value="HisKA"/>
    <property type="match status" value="1"/>
</dbReference>
<dbReference type="Gene3D" id="1.10.287.130">
    <property type="match status" value="1"/>
</dbReference>
<dbReference type="Gene3D" id="3.30.565.10">
    <property type="entry name" value="Histidine kinase-like ATPase, C-terminal domain"/>
    <property type="match status" value="1"/>
</dbReference>
<dbReference type="SUPFAM" id="SSF52172">
    <property type="entry name" value="CheY-like"/>
    <property type="match status" value="1"/>
</dbReference>